<proteinExistence type="predicted"/>
<evidence type="ECO:0000313" key="2">
    <source>
        <dbReference type="Proteomes" id="UP000051783"/>
    </source>
</evidence>
<sequence>MKALIRMEDEWTQDLSLSALVAKMWQLTPTEVALSLKEASDEPKLNEQQTFDVCPALFKFKNIASDPLWQQFPAKREYSSVYMAPLQRYRRLQITTPFCAETVMQVRAYAVLILEVAQATNGKISEDEGQSWQSISEFESKYRSLLDAPREVLQRFSALEGDTLSLDETGFSKFSYLY</sequence>
<dbReference type="RefSeq" id="WP_057706509.1">
    <property type="nucleotide sequence ID" value="NZ_JQCL01000057.1"/>
</dbReference>
<keyword evidence="2" id="KW-1185">Reference proteome</keyword>
<dbReference type="Proteomes" id="UP000051783">
    <property type="component" value="Unassembled WGS sequence"/>
</dbReference>
<dbReference type="EMBL" id="JQCL01000057">
    <property type="protein sequence ID" value="KRO10999.1"/>
    <property type="molecule type" value="Genomic_DNA"/>
</dbReference>
<dbReference type="PATRIC" id="fig|942150.3.peg.2807"/>
<dbReference type="OrthoDB" id="2333583at2"/>
<organism evidence="1 2">
    <name type="scientific">Lactiplantibacillus xiangfangensis</name>
    <dbReference type="NCBI Taxonomy" id="942150"/>
    <lineage>
        <taxon>Bacteria</taxon>
        <taxon>Bacillati</taxon>
        <taxon>Bacillota</taxon>
        <taxon>Bacilli</taxon>
        <taxon>Lactobacillales</taxon>
        <taxon>Lactobacillaceae</taxon>
        <taxon>Lactiplantibacillus</taxon>
    </lineage>
</organism>
<dbReference type="AlphaFoldDB" id="A0A0R2MC56"/>
<name>A0A0R2MC56_9LACO</name>
<reference evidence="1 2" key="1">
    <citation type="journal article" date="2015" name="Genome Announc.">
        <title>Expanding the biotechnology potential of lactobacilli through comparative genomics of 213 strains and associated genera.</title>
        <authorList>
            <person name="Sun Z."/>
            <person name="Harris H.M."/>
            <person name="McCann A."/>
            <person name="Guo C."/>
            <person name="Argimon S."/>
            <person name="Zhang W."/>
            <person name="Yang X."/>
            <person name="Jeffery I.B."/>
            <person name="Cooney J.C."/>
            <person name="Kagawa T.F."/>
            <person name="Liu W."/>
            <person name="Song Y."/>
            <person name="Salvetti E."/>
            <person name="Wrobel A."/>
            <person name="Rasinkangas P."/>
            <person name="Parkhill J."/>
            <person name="Rea M.C."/>
            <person name="O'Sullivan O."/>
            <person name="Ritari J."/>
            <person name="Douillard F.P."/>
            <person name="Paul Ross R."/>
            <person name="Yang R."/>
            <person name="Briner A.E."/>
            <person name="Felis G.E."/>
            <person name="de Vos W.M."/>
            <person name="Barrangou R."/>
            <person name="Klaenhammer T.R."/>
            <person name="Caufield P.W."/>
            <person name="Cui Y."/>
            <person name="Zhang H."/>
            <person name="O'Toole P.W."/>
        </authorList>
    </citation>
    <scope>NUCLEOTIDE SEQUENCE [LARGE SCALE GENOMIC DNA]</scope>
    <source>
        <strain evidence="1 2">LMG 26013</strain>
    </source>
</reference>
<comment type="caution">
    <text evidence="1">The sequence shown here is derived from an EMBL/GenBank/DDBJ whole genome shotgun (WGS) entry which is preliminary data.</text>
</comment>
<gene>
    <name evidence="1" type="ORF">IV64_GL002695</name>
</gene>
<evidence type="ECO:0000313" key="1">
    <source>
        <dbReference type="EMBL" id="KRO10999.1"/>
    </source>
</evidence>
<accession>A0A0R2MC56</accession>
<dbReference type="STRING" id="942150.IV64_GL002695"/>
<protein>
    <submittedName>
        <fullName evidence="1">Uncharacterized protein</fullName>
    </submittedName>
</protein>